<keyword evidence="3" id="KW-1185">Reference proteome</keyword>
<evidence type="ECO:0000313" key="2">
    <source>
        <dbReference type="EMBL" id="NDL60868.1"/>
    </source>
</evidence>
<dbReference type="Proteomes" id="UP000460435">
    <property type="component" value="Unassembled WGS sequence"/>
</dbReference>
<reference evidence="2 3" key="1">
    <citation type="submission" date="2019-11" db="EMBL/GenBank/DDBJ databases">
        <authorList>
            <person name="Li X.-J."/>
            <person name="Feng X.-M."/>
        </authorList>
    </citation>
    <scope>NUCLEOTIDE SEQUENCE [LARGE SCALE GENOMIC DNA]</scope>
    <source>
        <strain evidence="2 3">XMNu-373</strain>
    </source>
</reference>
<dbReference type="SUPFAM" id="SSF52218">
    <property type="entry name" value="Flavoproteins"/>
    <property type="match status" value="1"/>
</dbReference>
<dbReference type="EMBL" id="WLZY01000015">
    <property type="protein sequence ID" value="NDL60868.1"/>
    <property type="molecule type" value="Genomic_DNA"/>
</dbReference>
<dbReference type="AlphaFoldDB" id="A0A7K3MEN7"/>
<gene>
    <name evidence="2" type="ORF">F7O44_27715</name>
</gene>
<feature type="domain" description="Flavodoxin-like" evidence="1">
    <location>
        <begin position="3"/>
        <end position="164"/>
    </location>
</feature>
<dbReference type="GO" id="GO:0009055">
    <property type="term" value="F:electron transfer activity"/>
    <property type="evidence" value="ECO:0007669"/>
    <property type="project" value="InterPro"/>
</dbReference>
<organism evidence="2 3">
    <name type="scientific">Phytoactinopolyspora mesophila</name>
    <dbReference type="NCBI Taxonomy" id="2650750"/>
    <lineage>
        <taxon>Bacteria</taxon>
        <taxon>Bacillati</taxon>
        <taxon>Actinomycetota</taxon>
        <taxon>Actinomycetes</taxon>
        <taxon>Jiangellales</taxon>
        <taxon>Jiangellaceae</taxon>
        <taxon>Phytoactinopolyspora</taxon>
    </lineage>
</organism>
<dbReference type="RefSeq" id="WP_162453583.1">
    <property type="nucleotide sequence ID" value="NZ_WLZY01000015.1"/>
</dbReference>
<dbReference type="InterPro" id="IPR001226">
    <property type="entry name" value="Flavodoxin_CS"/>
</dbReference>
<protein>
    <submittedName>
        <fullName evidence="2">Flavodoxin</fullName>
    </submittedName>
</protein>
<evidence type="ECO:0000313" key="3">
    <source>
        <dbReference type="Proteomes" id="UP000460435"/>
    </source>
</evidence>
<dbReference type="GO" id="GO:0010181">
    <property type="term" value="F:FMN binding"/>
    <property type="evidence" value="ECO:0007669"/>
    <property type="project" value="InterPro"/>
</dbReference>
<dbReference type="PROSITE" id="PS50902">
    <property type="entry name" value="FLAVODOXIN_LIKE"/>
    <property type="match status" value="1"/>
</dbReference>
<evidence type="ECO:0000259" key="1">
    <source>
        <dbReference type="PROSITE" id="PS50902"/>
    </source>
</evidence>
<name>A0A7K3MEN7_9ACTN</name>
<dbReference type="Pfam" id="PF00258">
    <property type="entry name" value="Flavodoxin_1"/>
    <property type="match status" value="1"/>
</dbReference>
<sequence>MRALIVYESMFGNTFAIATSIAEGLAPHMTVEVVEVSEAPTELGPDFQLIVVGGPTHAFGMSRPDTRRTAADKTENELVSPGGGIREWLEAMSHVSPRTAAATFDTRVNRLRVPGSAARAAARRLRRLGFDIIARPQSFRVTEMTGPTVDGEMERAAEWGLMLGAEEAKRNVDRSSTT</sequence>
<dbReference type="PROSITE" id="PS00201">
    <property type="entry name" value="FLAVODOXIN"/>
    <property type="match status" value="1"/>
</dbReference>
<proteinExistence type="predicted"/>
<dbReference type="Gene3D" id="3.40.50.360">
    <property type="match status" value="1"/>
</dbReference>
<accession>A0A7K3MEN7</accession>
<dbReference type="InterPro" id="IPR008254">
    <property type="entry name" value="Flavodoxin/NO_synth"/>
</dbReference>
<dbReference type="InterPro" id="IPR029039">
    <property type="entry name" value="Flavoprotein-like_sf"/>
</dbReference>
<comment type="caution">
    <text evidence="2">The sequence shown here is derived from an EMBL/GenBank/DDBJ whole genome shotgun (WGS) entry which is preliminary data.</text>
</comment>